<dbReference type="EMBL" id="JAGUCN010000019">
    <property type="protein sequence ID" value="MBS2212829.1"/>
    <property type="molecule type" value="Genomic_DNA"/>
</dbReference>
<keyword evidence="4" id="KW-1185">Reference proteome</keyword>
<dbReference type="SUPFAM" id="SSF46894">
    <property type="entry name" value="C-terminal effector domain of the bipartite response regulators"/>
    <property type="match status" value="1"/>
</dbReference>
<feature type="signal peptide" evidence="2">
    <location>
        <begin position="1"/>
        <end position="22"/>
    </location>
</feature>
<dbReference type="PANTHER" id="PTHR35807:SF1">
    <property type="entry name" value="TRANSCRIPTIONAL REGULATOR REDD"/>
    <property type="match status" value="1"/>
</dbReference>
<keyword evidence="2" id="KW-0732">Signal</keyword>
<keyword evidence="1" id="KW-0472">Membrane</keyword>
<gene>
    <name evidence="3" type="ORF">KEM09_15535</name>
</gene>
<evidence type="ECO:0000313" key="3">
    <source>
        <dbReference type="EMBL" id="MBS2212829.1"/>
    </source>
</evidence>
<proteinExistence type="predicted"/>
<dbReference type="Gene3D" id="1.10.10.10">
    <property type="entry name" value="Winged helix-like DNA-binding domain superfamily/Winged helix DNA-binding domain"/>
    <property type="match status" value="1"/>
</dbReference>
<dbReference type="SUPFAM" id="SSF49899">
    <property type="entry name" value="Concanavalin A-like lectins/glucanases"/>
    <property type="match status" value="1"/>
</dbReference>
<evidence type="ECO:0008006" key="5">
    <source>
        <dbReference type="Google" id="ProtNLM"/>
    </source>
</evidence>
<reference evidence="3 4" key="1">
    <citation type="journal article" date="2014" name="Int. J. Syst. Evol. Microbiol.">
        <title>Carboxylicivirga gen. nov. in the family Marinilabiliaceae with two novel species, Carboxylicivirga mesophila sp. nov. and Carboxylicivirga taeanensis sp. nov., and reclassification of Cytophaga fermentans as Saccharicrinis fermentans gen. nov., comb. nov.</title>
        <authorList>
            <person name="Yang S.H."/>
            <person name="Seo H.S."/>
            <person name="Woo J.H."/>
            <person name="Oh H.M."/>
            <person name="Jang H."/>
            <person name="Lee J.H."/>
            <person name="Kim S.J."/>
            <person name="Kwon K.K."/>
        </authorList>
    </citation>
    <scope>NUCLEOTIDE SEQUENCE [LARGE SCALE GENOMIC DNA]</scope>
    <source>
        <strain evidence="3 4">JCM 18290</strain>
    </source>
</reference>
<comment type="caution">
    <text evidence="3">The sequence shown here is derived from an EMBL/GenBank/DDBJ whole genome shotgun (WGS) entry which is preliminary data.</text>
</comment>
<dbReference type="InterPro" id="IPR051677">
    <property type="entry name" value="AfsR-DnrI-RedD_regulator"/>
</dbReference>
<keyword evidence="1" id="KW-1133">Transmembrane helix</keyword>
<protein>
    <recommendedName>
        <fullName evidence="5">LamG-like jellyroll fold domain-containing protein</fullName>
    </recommendedName>
</protein>
<sequence>MNPEIRYLQLVLSLLFSTCLYAQSTLDKNMLGCNSRVVLEVESALEATSGIEKGIDTFIPTCTDYNCLERIFKILSRKFEQAPNSHFIIINQHHSDDVWNKAIEKSALDKLLIETKQRLSKQLYTCTLDSSTLISFSNKTTRYSFNFNDYITNSGDRISFHERANDFLLTKLNLDSSDTIINEPLNTWVNSLNTDYSQPVINLLKLWDNTGKRPHFIVCKSHEAEQGISITNIINQTAFRTVKFTMDNKVFAPVKISEKPDFLSGGRVSFPIAPEQQYKFEITPKAKGYRFSPDIFRFTAEHEMIEVPITAIPLPLNHKQIILFNFDNSEAPGANHVDNVYASSNAMLQKDDERGKVFYFDGHGDYIDCGSHLNIDFKKPITISIWVKPEKMDQDHSLVGLANIFSMKIRNNRLTFTHTDVLDINFKDYPIEPNKWHHLAIVNEPNNQLTFFQNGEKIGISKIGEIENTDHALLIGTNIWGEYYQGFMDDLIIWNRALSDNEIIQLSQLETSHKNHNLIIVLIALALAALTSTIWWLRKRSPKSINQPDKVSNTTNSPAINTEQTRQVNSCISTFGEFRIITSDGHNLATELSPKEKQLLIYLLWHTYRNNKEGVSSRQLSEDLWPGISKDRAKNNRSTYMQRLRKLLNDSTGIQITYSSNKKWILELPPSYTCDLVTYEKVKQQLSKERNIDNLQMFLNTLLDGNFLSQTRNELIDTFKSEIENEIILLLTDPDIIEIAKNSNRIIPIITAAIRKYDPLSETALSLEINWLSNIGHHGRALETYQKFCNDYEALYGEVFNRKMDKLLT</sequence>
<feature type="transmembrane region" description="Helical" evidence="1">
    <location>
        <begin position="518"/>
        <end position="537"/>
    </location>
</feature>
<evidence type="ECO:0000256" key="2">
    <source>
        <dbReference type="SAM" id="SignalP"/>
    </source>
</evidence>
<keyword evidence="1" id="KW-0812">Transmembrane</keyword>
<feature type="chain" id="PRO_5045914119" description="LamG-like jellyroll fold domain-containing protein" evidence="2">
    <location>
        <begin position="23"/>
        <end position="809"/>
    </location>
</feature>
<dbReference type="PANTHER" id="PTHR35807">
    <property type="entry name" value="TRANSCRIPTIONAL REGULATOR REDD-RELATED"/>
    <property type="match status" value="1"/>
</dbReference>
<evidence type="ECO:0000256" key="1">
    <source>
        <dbReference type="SAM" id="Phobius"/>
    </source>
</evidence>
<dbReference type="RefSeq" id="WP_212229675.1">
    <property type="nucleotide sequence ID" value="NZ_JAGUCN010000019.1"/>
</dbReference>
<dbReference type="Pfam" id="PF13385">
    <property type="entry name" value="Laminin_G_3"/>
    <property type="match status" value="1"/>
</dbReference>
<dbReference type="InterPro" id="IPR036388">
    <property type="entry name" value="WH-like_DNA-bd_sf"/>
</dbReference>
<dbReference type="Proteomes" id="UP000721861">
    <property type="component" value="Unassembled WGS sequence"/>
</dbReference>
<dbReference type="Gene3D" id="2.60.120.200">
    <property type="match status" value="1"/>
</dbReference>
<dbReference type="InterPro" id="IPR013320">
    <property type="entry name" value="ConA-like_dom_sf"/>
</dbReference>
<name>A0ABS5KCQ9_9BACT</name>
<accession>A0ABS5KCQ9</accession>
<evidence type="ECO:0000313" key="4">
    <source>
        <dbReference type="Proteomes" id="UP000721861"/>
    </source>
</evidence>
<organism evidence="3 4">
    <name type="scientific">Carboxylicivirga mesophila</name>
    <dbReference type="NCBI Taxonomy" id="1166478"/>
    <lineage>
        <taxon>Bacteria</taxon>
        <taxon>Pseudomonadati</taxon>
        <taxon>Bacteroidota</taxon>
        <taxon>Bacteroidia</taxon>
        <taxon>Marinilabiliales</taxon>
        <taxon>Marinilabiliaceae</taxon>
        <taxon>Carboxylicivirga</taxon>
    </lineage>
</organism>
<dbReference type="InterPro" id="IPR016032">
    <property type="entry name" value="Sig_transdc_resp-reg_C-effctor"/>
</dbReference>